<proteinExistence type="predicted"/>
<organism evidence="2 3">
    <name type="scientific">Paenibacillus rhizosphaerae</name>
    <dbReference type="NCBI Taxonomy" id="297318"/>
    <lineage>
        <taxon>Bacteria</taxon>
        <taxon>Bacillati</taxon>
        <taxon>Bacillota</taxon>
        <taxon>Bacilli</taxon>
        <taxon>Bacillales</taxon>
        <taxon>Paenibacillaceae</taxon>
        <taxon>Paenibacillus</taxon>
    </lineage>
</organism>
<comment type="caution">
    <text evidence="2">The sequence shown here is derived from an EMBL/GenBank/DDBJ whole genome shotgun (WGS) entry which is preliminary data.</text>
</comment>
<dbReference type="STRING" id="297318.BK138_29530"/>
<dbReference type="InterPro" id="IPR019734">
    <property type="entry name" value="TPR_rpt"/>
</dbReference>
<dbReference type="AlphaFoldDB" id="A0A1R1ECU3"/>
<keyword evidence="3" id="KW-1185">Reference proteome</keyword>
<evidence type="ECO:0000313" key="2">
    <source>
        <dbReference type="EMBL" id="OMF49624.1"/>
    </source>
</evidence>
<gene>
    <name evidence="2" type="ORF">BK138_29530</name>
</gene>
<dbReference type="InterPro" id="IPR018708">
    <property type="entry name" value="DUF2225"/>
</dbReference>
<dbReference type="Proteomes" id="UP000187172">
    <property type="component" value="Unassembled WGS sequence"/>
</dbReference>
<dbReference type="InterPro" id="IPR011990">
    <property type="entry name" value="TPR-like_helical_dom_sf"/>
</dbReference>
<evidence type="ECO:0000256" key="1">
    <source>
        <dbReference type="PROSITE-ProRule" id="PRU00339"/>
    </source>
</evidence>
<keyword evidence="1" id="KW-0802">TPR repeat</keyword>
<sequence>MDVALEPLYSINVVCCNCEHQFSTSRVRPSFKKAVRTDADFCAYYNNENPDYYVVRVCPKCGFASTEHSTERLSDMQKMQFAEKIGKRWIERDYSGHRDWDIALETYKLALLCAQTIGEKDRIIASLLHHIAWLYRYKGDEEQEQRFLKYCLDSYIRVYELEGVGANNARLLYLIGELYRRTGDYHQAVKWFSRVINDKHIVDSAMIHASREQWGVLRQEMLDKRMELPGEMNPA</sequence>
<name>A0A1R1ECU3_9BACL</name>
<dbReference type="PROSITE" id="PS50005">
    <property type="entry name" value="TPR"/>
    <property type="match status" value="1"/>
</dbReference>
<accession>A0A1R1ECU3</accession>
<reference evidence="2 3" key="1">
    <citation type="submission" date="2016-11" db="EMBL/GenBank/DDBJ databases">
        <title>Paenibacillus species isolates.</title>
        <authorList>
            <person name="Beno S.M."/>
        </authorList>
    </citation>
    <scope>NUCLEOTIDE SEQUENCE [LARGE SCALE GENOMIC DNA]</scope>
    <source>
        <strain evidence="2 3">FSL R5-0378</strain>
    </source>
</reference>
<dbReference type="Gene3D" id="1.25.40.10">
    <property type="entry name" value="Tetratricopeptide repeat domain"/>
    <property type="match status" value="1"/>
</dbReference>
<protein>
    <submittedName>
        <fullName evidence="2">Uncharacterized protein</fullName>
    </submittedName>
</protein>
<dbReference type="SUPFAM" id="SSF48452">
    <property type="entry name" value="TPR-like"/>
    <property type="match status" value="1"/>
</dbReference>
<evidence type="ECO:0000313" key="3">
    <source>
        <dbReference type="Proteomes" id="UP000187172"/>
    </source>
</evidence>
<dbReference type="EMBL" id="MRTP01000013">
    <property type="protein sequence ID" value="OMF49624.1"/>
    <property type="molecule type" value="Genomic_DNA"/>
</dbReference>
<feature type="repeat" description="TPR" evidence="1">
    <location>
        <begin position="169"/>
        <end position="202"/>
    </location>
</feature>
<dbReference type="Pfam" id="PF09986">
    <property type="entry name" value="DUF2225"/>
    <property type="match status" value="1"/>
</dbReference>